<accession>A0ABP0JCW7</accession>
<sequence>MLASKCLMLCKINDEPSDPQTLQSVDALNYLEKQWSSLATGAAAVALFNHRSTVQRFRTACSKQHRELGRLLQRKDVLDILDVLLPKIPLQKLFTRSFDRHATALPDADLVASRLKKVRQIGLKKLDGGLKGGRGGATASRRSLAMKFGTGLSPLLGRNAFAYLERYFIDRATQPGGWHGLPAWVQSAGTLMGEGALAGGNLIAGEVKNYNSHASTTGDLVRGFENSTVSVKRLRRMLQEEVTRLEALQVSPKKRSMQMQLIKVVLRRVYHMTKDITAPGKSPLWKCIVRMVDKKANGVYLEFRSYKGKADLEKQAKMCCENKFVVVQGLLLSQNNKFLGGFCADMSNRASKESIEVVLQNVWVTEVTGWPVYTPCSECHTKIDPESGECKKKSTGCASTPASEVKVLATLNLSDPTGCVEKVLADEEALCVMTNIKLEEKAKLVKMLERHGVQFLCFRQPVDVRLGTAPYMTKSRRDKGAALGTQDTETQTVFAAESQFQVLAAKPCFAVGFKDDERPSLRKILSHGQQQLVNCVYPIKCVYQDVSYSSLGIIVNDAPIHPSYVSIVAKAWSEPTPQPIGQGENQHVLMVHEEVTPYPNGSKFRVEAVCSIAECHIFNMGNLEPRLLVGRLTRDGKEGQVTLLAERAFPCTSEQAQVLDQERDAIGHWSEGTQIHTVSKKRPADDLVTPTPLKRMSGAWAAP</sequence>
<evidence type="ECO:0000256" key="1">
    <source>
        <dbReference type="SAM" id="MobiDB-lite"/>
    </source>
</evidence>
<dbReference type="EMBL" id="CAXAMN010005099">
    <property type="protein sequence ID" value="CAK9012251.1"/>
    <property type="molecule type" value="Genomic_DNA"/>
</dbReference>
<gene>
    <name evidence="2" type="ORF">CCMP2556_LOCUS10783</name>
</gene>
<dbReference type="Proteomes" id="UP001642484">
    <property type="component" value="Unassembled WGS sequence"/>
</dbReference>
<feature type="region of interest" description="Disordered" evidence="1">
    <location>
        <begin position="672"/>
        <end position="703"/>
    </location>
</feature>
<reference evidence="2 3" key="1">
    <citation type="submission" date="2024-02" db="EMBL/GenBank/DDBJ databases">
        <authorList>
            <person name="Chen Y."/>
            <person name="Shah S."/>
            <person name="Dougan E. K."/>
            <person name="Thang M."/>
            <person name="Chan C."/>
        </authorList>
    </citation>
    <scope>NUCLEOTIDE SEQUENCE [LARGE SCALE GENOMIC DNA]</scope>
</reference>
<comment type="caution">
    <text evidence="2">The sequence shown here is derived from an EMBL/GenBank/DDBJ whole genome shotgun (WGS) entry which is preliminary data.</text>
</comment>
<evidence type="ECO:0000313" key="2">
    <source>
        <dbReference type="EMBL" id="CAK9012251.1"/>
    </source>
</evidence>
<proteinExistence type="predicted"/>
<organism evidence="2 3">
    <name type="scientific">Durusdinium trenchii</name>
    <dbReference type="NCBI Taxonomy" id="1381693"/>
    <lineage>
        <taxon>Eukaryota</taxon>
        <taxon>Sar</taxon>
        <taxon>Alveolata</taxon>
        <taxon>Dinophyceae</taxon>
        <taxon>Suessiales</taxon>
        <taxon>Symbiodiniaceae</taxon>
        <taxon>Durusdinium</taxon>
    </lineage>
</organism>
<evidence type="ECO:0000313" key="3">
    <source>
        <dbReference type="Proteomes" id="UP001642484"/>
    </source>
</evidence>
<keyword evidence="3" id="KW-1185">Reference proteome</keyword>
<name>A0ABP0JCW7_9DINO</name>
<protein>
    <submittedName>
        <fullName evidence="2">Uncharacterized protein</fullName>
    </submittedName>
</protein>